<comment type="caution">
    <text evidence="11">The sequence shown here is derived from an EMBL/GenBank/DDBJ whole genome shotgun (WGS) entry which is preliminary data.</text>
</comment>
<dbReference type="InterPro" id="IPR016940">
    <property type="entry name" value="ComGC"/>
</dbReference>
<name>A0ABN8BMU8_9LACO</name>
<evidence type="ECO:0000256" key="10">
    <source>
        <dbReference type="SAM" id="Phobius"/>
    </source>
</evidence>
<dbReference type="Proteomes" id="UP000789707">
    <property type="component" value="Unassembled WGS sequence"/>
</dbReference>
<keyword evidence="5 10" id="KW-0812">Transmembrane</keyword>
<dbReference type="EMBL" id="CAKKNS010000006">
    <property type="protein sequence ID" value="CAH0417124.1"/>
    <property type="molecule type" value="Genomic_DNA"/>
</dbReference>
<evidence type="ECO:0000313" key="12">
    <source>
        <dbReference type="Proteomes" id="UP000789707"/>
    </source>
</evidence>
<dbReference type="InterPro" id="IPR012902">
    <property type="entry name" value="N_methyl_site"/>
</dbReference>
<accession>A0ABN8BMU8</accession>
<dbReference type="Gene3D" id="3.30.700.10">
    <property type="entry name" value="Glycoprotein, Type 4 Pilin"/>
    <property type="match status" value="1"/>
</dbReference>
<dbReference type="Pfam" id="PF07963">
    <property type="entry name" value="N_methyl"/>
    <property type="match status" value="1"/>
</dbReference>
<reference evidence="11 12" key="1">
    <citation type="submission" date="2021-11" db="EMBL/GenBank/DDBJ databases">
        <authorList>
            <person name="Depoorter E."/>
        </authorList>
    </citation>
    <scope>NUCLEOTIDE SEQUENCE [LARGE SCALE GENOMIC DNA]</scope>
    <source>
        <strain evidence="11 12">LMG 24289</strain>
    </source>
</reference>
<keyword evidence="3" id="KW-1003">Cell membrane</keyword>
<sequence>MNLEKYAHIKRSRAFTLLEMTVVLLIIGLLLLLVIPNVSKIRNSASEHQTTAMVQMIQTQVDLYLAENGSRTVTMAELVGENYLTMEQQKQAANAKISIDSSNHVVGPTK</sequence>
<evidence type="ECO:0000256" key="2">
    <source>
        <dbReference type="ARBA" id="ARBA00004241"/>
    </source>
</evidence>
<dbReference type="RefSeq" id="WP_230097157.1">
    <property type="nucleotide sequence ID" value="NZ_CAKKNS010000006.1"/>
</dbReference>
<dbReference type="InterPro" id="IPR045584">
    <property type="entry name" value="Pilin-like"/>
</dbReference>
<keyword evidence="8" id="KW-0178">Competence</keyword>
<keyword evidence="12" id="KW-1185">Reference proteome</keyword>
<organism evidence="11 12">
    <name type="scientific">Periweissella fabaria</name>
    <dbReference type="NCBI Taxonomy" id="546157"/>
    <lineage>
        <taxon>Bacteria</taxon>
        <taxon>Bacillati</taxon>
        <taxon>Bacillota</taxon>
        <taxon>Bacilli</taxon>
        <taxon>Lactobacillales</taxon>
        <taxon>Lactobacillaceae</taxon>
        <taxon>Periweissella</taxon>
    </lineage>
</organism>
<evidence type="ECO:0000313" key="11">
    <source>
        <dbReference type="EMBL" id="CAH0417124.1"/>
    </source>
</evidence>
<dbReference type="PIRSF" id="PIRSF029928">
    <property type="entry name" value="Late_competence_ComGC"/>
    <property type="match status" value="1"/>
</dbReference>
<gene>
    <name evidence="11" type="ORF">WFA24289_01441</name>
</gene>
<dbReference type="InterPro" id="IPR000983">
    <property type="entry name" value="Bac_GSPG_pilin"/>
</dbReference>
<evidence type="ECO:0000256" key="1">
    <source>
        <dbReference type="ARBA" id="ARBA00004162"/>
    </source>
</evidence>
<evidence type="ECO:0000256" key="9">
    <source>
        <dbReference type="ARBA" id="ARBA00043982"/>
    </source>
</evidence>
<dbReference type="SUPFAM" id="SSF54523">
    <property type="entry name" value="Pili subunits"/>
    <property type="match status" value="1"/>
</dbReference>
<evidence type="ECO:0000256" key="8">
    <source>
        <dbReference type="ARBA" id="ARBA00023287"/>
    </source>
</evidence>
<comment type="subcellular location">
    <subcellularLocation>
        <location evidence="1">Cell membrane</location>
        <topology evidence="1">Single-pass membrane protein</topology>
    </subcellularLocation>
    <subcellularLocation>
        <location evidence="2">Cell surface</location>
    </subcellularLocation>
</comment>
<evidence type="ECO:0000256" key="6">
    <source>
        <dbReference type="ARBA" id="ARBA00022989"/>
    </source>
</evidence>
<keyword evidence="4" id="KW-0488">Methylation</keyword>
<comment type="similarity">
    <text evidence="9">Belongs to the ComGC family.</text>
</comment>
<evidence type="ECO:0000256" key="5">
    <source>
        <dbReference type="ARBA" id="ARBA00022692"/>
    </source>
</evidence>
<proteinExistence type="inferred from homology"/>
<feature type="transmembrane region" description="Helical" evidence="10">
    <location>
        <begin position="12"/>
        <end position="35"/>
    </location>
</feature>
<protein>
    <submittedName>
        <fullName evidence="11">Uncharacterized protein</fullName>
    </submittedName>
</protein>
<evidence type="ECO:0000256" key="3">
    <source>
        <dbReference type="ARBA" id="ARBA00022475"/>
    </source>
</evidence>
<dbReference type="NCBIfam" id="NF040999">
    <property type="entry name" value="pilin_ComGC"/>
    <property type="match status" value="1"/>
</dbReference>
<evidence type="ECO:0000256" key="4">
    <source>
        <dbReference type="ARBA" id="ARBA00022481"/>
    </source>
</evidence>
<keyword evidence="7 10" id="KW-0472">Membrane</keyword>
<evidence type="ECO:0000256" key="7">
    <source>
        <dbReference type="ARBA" id="ARBA00023136"/>
    </source>
</evidence>
<dbReference type="PRINTS" id="PR00813">
    <property type="entry name" value="BCTERIALGSPG"/>
</dbReference>
<dbReference type="NCBIfam" id="TIGR02532">
    <property type="entry name" value="IV_pilin_GFxxxE"/>
    <property type="match status" value="1"/>
</dbReference>
<keyword evidence="6 10" id="KW-1133">Transmembrane helix</keyword>